<name>A0ACB9K666_9ASTR</name>
<keyword evidence="2" id="KW-1185">Reference proteome</keyword>
<organism evidence="1 2">
    <name type="scientific">Smallanthus sonchifolius</name>
    <dbReference type="NCBI Taxonomy" id="185202"/>
    <lineage>
        <taxon>Eukaryota</taxon>
        <taxon>Viridiplantae</taxon>
        <taxon>Streptophyta</taxon>
        <taxon>Embryophyta</taxon>
        <taxon>Tracheophyta</taxon>
        <taxon>Spermatophyta</taxon>
        <taxon>Magnoliopsida</taxon>
        <taxon>eudicotyledons</taxon>
        <taxon>Gunneridae</taxon>
        <taxon>Pentapetalae</taxon>
        <taxon>asterids</taxon>
        <taxon>campanulids</taxon>
        <taxon>Asterales</taxon>
        <taxon>Asteraceae</taxon>
        <taxon>Asteroideae</taxon>
        <taxon>Heliantheae alliance</taxon>
        <taxon>Millerieae</taxon>
        <taxon>Smallanthus</taxon>
    </lineage>
</organism>
<proteinExistence type="predicted"/>
<dbReference type="EMBL" id="CM042018">
    <property type="protein sequence ID" value="KAI3827790.1"/>
    <property type="molecule type" value="Genomic_DNA"/>
</dbReference>
<reference evidence="2" key="1">
    <citation type="journal article" date="2022" name="Mol. Ecol. Resour.">
        <title>The genomes of chicory, endive, great burdock and yacon provide insights into Asteraceae palaeo-polyploidization history and plant inulin production.</title>
        <authorList>
            <person name="Fan W."/>
            <person name="Wang S."/>
            <person name="Wang H."/>
            <person name="Wang A."/>
            <person name="Jiang F."/>
            <person name="Liu H."/>
            <person name="Zhao H."/>
            <person name="Xu D."/>
            <person name="Zhang Y."/>
        </authorList>
    </citation>
    <scope>NUCLEOTIDE SEQUENCE [LARGE SCALE GENOMIC DNA]</scope>
    <source>
        <strain evidence="2">cv. Yunnan</strain>
    </source>
</reference>
<comment type="caution">
    <text evidence="1">The sequence shown here is derived from an EMBL/GenBank/DDBJ whole genome shotgun (WGS) entry which is preliminary data.</text>
</comment>
<sequence length="204" mass="23279">MLYHILLIAIFLITSVSANSVSDSENNENGLVEKGVNCVIVEEDELSEELCVSKNANIPRENCIIVEPDLPVEIFEEAEAYEEESKDPFFKIKFVMKPPWSGSKNIGNHSHEVQYKKKHLRFQSEGRSQYTYDVKLSENQRRRINKQLQKLLFQTDQRTASKNLKPDGASTSRVPNVGGMGFSKPISTHSFKEVQSTQSWKIKD</sequence>
<protein>
    <submittedName>
        <fullName evidence="1">Uncharacterized protein</fullName>
    </submittedName>
</protein>
<accession>A0ACB9K666</accession>
<dbReference type="Proteomes" id="UP001056120">
    <property type="component" value="Linkage Group LG01"/>
</dbReference>
<gene>
    <name evidence="1" type="ORF">L1987_01874</name>
</gene>
<evidence type="ECO:0000313" key="2">
    <source>
        <dbReference type="Proteomes" id="UP001056120"/>
    </source>
</evidence>
<reference evidence="1 2" key="2">
    <citation type="journal article" date="2022" name="Mol. Ecol. Resour.">
        <title>The genomes of chicory, endive, great burdock and yacon provide insights into Asteraceae paleo-polyploidization history and plant inulin production.</title>
        <authorList>
            <person name="Fan W."/>
            <person name="Wang S."/>
            <person name="Wang H."/>
            <person name="Wang A."/>
            <person name="Jiang F."/>
            <person name="Liu H."/>
            <person name="Zhao H."/>
            <person name="Xu D."/>
            <person name="Zhang Y."/>
        </authorList>
    </citation>
    <scope>NUCLEOTIDE SEQUENCE [LARGE SCALE GENOMIC DNA]</scope>
    <source>
        <strain evidence="2">cv. Yunnan</strain>
        <tissue evidence="1">Leaves</tissue>
    </source>
</reference>
<evidence type="ECO:0000313" key="1">
    <source>
        <dbReference type="EMBL" id="KAI3827790.1"/>
    </source>
</evidence>